<dbReference type="InterPro" id="IPR036097">
    <property type="entry name" value="HisK_dim/P_sf"/>
</dbReference>
<evidence type="ECO:0000259" key="17">
    <source>
        <dbReference type="PROSITE" id="PS50113"/>
    </source>
</evidence>
<feature type="compositionally biased region" description="Polar residues" evidence="13">
    <location>
        <begin position="767"/>
        <end position="793"/>
    </location>
</feature>
<dbReference type="InterPro" id="IPR011006">
    <property type="entry name" value="CheY-like_superfamily"/>
</dbReference>
<dbReference type="Gene3D" id="3.30.565.10">
    <property type="entry name" value="Histidine kinase-like ATPase, C-terminal domain"/>
    <property type="match status" value="1"/>
</dbReference>
<dbReference type="CDD" id="cd16922">
    <property type="entry name" value="HATPase_EvgS-ArcB-TorS-like"/>
    <property type="match status" value="1"/>
</dbReference>
<feature type="modified residue" description="4-aspartylphosphate" evidence="11">
    <location>
        <position position="712"/>
    </location>
</feature>
<gene>
    <name evidence="18" type="ORF">Dthio_PD0378</name>
</gene>
<dbReference type="Pfam" id="PF02518">
    <property type="entry name" value="HATPase_c"/>
    <property type="match status" value="1"/>
</dbReference>
<dbReference type="InterPro" id="IPR005467">
    <property type="entry name" value="His_kinase_dom"/>
</dbReference>
<keyword evidence="8" id="KW-0902">Two-component regulatory system</keyword>
<dbReference type="Pfam" id="PF08447">
    <property type="entry name" value="PAS_3"/>
    <property type="match status" value="1"/>
</dbReference>
<evidence type="ECO:0000256" key="1">
    <source>
        <dbReference type="ARBA" id="ARBA00000085"/>
    </source>
</evidence>
<dbReference type="SMART" id="SM00448">
    <property type="entry name" value="REC"/>
    <property type="match status" value="1"/>
</dbReference>
<dbReference type="OrthoDB" id="5523766at2"/>
<proteinExistence type="predicted"/>
<evidence type="ECO:0000256" key="13">
    <source>
        <dbReference type="SAM" id="MobiDB-lite"/>
    </source>
</evidence>
<dbReference type="InterPro" id="IPR001789">
    <property type="entry name" value="Sig_transdc_resp-reg_receiver"/>
</dbReference>
<evidence type="ECO:0000259" key="14">
    <source>
        <dbReference type="PROSITE" id="PS50109"/>
    </source>
</evidence>
<dbReference type="GO" id="GO:0005524">
    <property type="term" value="F:ATP binding"/>
    <property type="evidence" value="ECO:0007669"/>
    <property type="project" value="UniProtKB-KW"/>
</dbReference>
<feature type="domain" description="Histidine kinase" evidence="14">
    <location>
        <begin position="419"/>
        <end position="640"/>
    </location>
</feature>
<dbReference type="InterPro" id="IPR035965">
    <property type="entry name" value="PAS-like_dom_sf"/>
</dbReference>
<evidence type="ECO:0000256" key="11">
    <source>
        <dbReference type="PROSITE-ProRule" id="PRU00169"/>
    </source>
</evidence>
<dbReference type="FunFam" id="1.10.287.130:FF:000002">
    <property type="entry name" value="Two-component osmosensing histidine kinase"/>
    <property type="match status" value="1"/>
</dbReference>
<dbReference type="SUPFAM" id="SSF55874">
    <property type="entry name" value="ATPase domain of HSP90 chaperone/DNA topoisomerase II/histidine kinase"/>
    <property type="match status" value="1"/>
</dbReference>
<evidence type="ECO:0000259" key="16">
    <source>
        <dbReference type="PROSITE" id="PS50112"/>
    </source>
</evidence>
<evidence type="ECO:0000256" key="9">
    <source>
        <dbReference type="ARBA" id="ARBA00064003"/>
    </source>
</evidence>
<evidence type="ECO:0000313" key="19">
    <source>
        <dbReference type="Proteomes" id="UP000005496"/>
    </source>
</evidence>
<comment type="caution">
    <text evidence="18">The sequence shown here is derived from an EMBL/GenBank/DDBJ whole genome shotgun (WGS) entry which is preliminary data.</text>
</comment>
<protein>
    <recommendedName>
        <fullName evidence="10">Sensory/regulatory protein RpfC</fullName>
        <ecNumber evidence="2">2.7.13.3</ecNumber>
    </recommendedName>
</protein>
<dbReference type="PRINTS" id="PR00344">
    <property type="entry name" value="BCTRLSENSOR"/>
</dbReference>
<dbReference type="CDD" id="cd00130">
    <property type="entry name" value="PAS"/>
    <property type="match status" value="2"/>
</dbReference>
<accession>D6SUT4</accession>
<name>D6SUT4_9BACT</name>
<dbReference type="Proteomes" id="UP000005496">
    <property type="component" value="Unassembled WGS sequence"/>
</dbReference>
<comment type="subunit">
    <text evidence="9">At low DSF concentrations, interacts with RpfF.</text>
</comment>
<dbReference type="SUPFAM" id="SSF47384">
    <property type="entry name" value="Homodimeric domain of signal transducing histidine kinase"/>
    <property type="match status" value="1"/>
</dbReference>
<dbReference type="Gene3D" id="1.10.287.130">
    <property type="match status" value="1"/>
</dbReference>
<dbReference type="InterPro" id="IPR003661">
    <property type="entry name" value="HisK_dim/P_dom"/>
</dbReference>
<dbReference type="NCBIfam" id="TIGR00229">
    <property type="entry name" value="sensory_box"/>
    <property type="match status" value="3"/>
</dbReference>
<evidence type="ECO:0000256" key="5">
    <source>
        <dbReference type="ARBA" id="ARBA00022741"/>
    </source>
</evidence>
<keyword evidence="5" id="KW-0547">Nucleotide-binding</keyword>
<dbReference type="Gene3D" id="3.40.50.2300">
    <property type="match status" value="1"/>
</dbReference>
<evidence type="ECO:0000313" key="18">
    <source>
        <dbReference type="EMBL" id="EFI33064.1"/>
    </source>
</evidence>
<keyword evidence="4" id="KW-0808">Transferase</keyword>
<evidence type="ECO:0000259" key="15">
    <source>
        <dbReference type="PROSITE" id="PS50110"/>
    </source>
</evidence>
<dbReference type="InterPro" id="IPR000014">
    <property type="entry name" value="PAS"/>
</dbReference>
<evidence type="ECO:0000256" key="4">
    <source>
        <dbReference type="ARBA" id="ARBA00022679"/>
    </source>
</evidence>
<reference evidence="18" key="1">
    <citation type="submission" date="2010-05" db="EMBL/GenBank/DDBJ databases">
        <title>The draft genome of Desulfonatronospira thiodismutans ASO3-1.</title>
        <authorList>
            <consortium name="US DOE Joint Genome Institute (JGI-PGF)"/>
            <person name="Lucas S."/>
            <person name="Copeland A."/>
            <person name="Lapidus A."/>
            <person name="Cheng J.-F."/>
            <person name="Bruce D."/>
            <person name="Goodwin L."/>
            <person name="Pitluck S."/>
            <person name="Chertkov O."/>
            <person name="Brettin T."/>
            <person name="Detter J.C."/>
            <person name="Han C."/>
            <person name="Land M.L."/>
            <person name="Hauser L."/>
            <person name="Kyrpides N."/>
            <person name="Mikhailova N."/>
            <person name="Muyzer G."/>
            <person name="Woyke T."/>
        </authorList>
    </citation>
    <scope>NUCLEOTIDE SEQUENCE [LARGE SCALE GENOMIC DNA]</scope>
    <source>
        <strain evidence="18">ASO3-1</strain>
    </source>
</reference>
<sequence>MKKSLHSTGHSAHTQDEPSQETLRKYQAIVSTVKEPMSFVDRNYVYQAVNQAYLDTFAGSRKEIVGHTVESLLGAHVFDNIVKPRLDRCLEGKEEHYESWFDTPAGIQECLSVFFHPCLDENGQIQGVIVHARNITEQKRLEEALRRSQQYYRAIFETTGTAQVIIEEDTTISLANSRFEGLSGYCRQDIEGRKSWTEFVHPQDLEQMRHFHFSRRKDDYTAPRQYEFRFIDAHGHEHHIYLCIDTIPGTTQSIASLMDITERKQAENALQESRAQLQAITDSAQDAIVLMGPEGEIAYWNPMAESIFGYTAEEIVGKDLHNILAPARYHEQHLKAFQHFQQTGRGDAIGKTIELSALDRDGREFPISLSLSAVSLQNRWHAVGIVRDITRQKDAEEKIVKARDEAEAANRAKSEFLANMSHEIRTPINGIMGMMQLLEATSLDVEQAQYVQMGLTSARRLTRLLSDILDLSRIEAGQMEIRQEEFDVRKLCFSVTELFMVTCREKNIALEYSLDPQLPEILLGDETRLQQILFNLVGNALKFTEQGRVQVNWHLMKRRERDIQVLLTVSDTGIGMTPHRAGDLFKPFVQAENAYTRKYQGAGLGLSIVKRLVELMHGEVTVESMPDAGSTFNILLPLKVPEQPEKEQQLDASESAPDNQGLRVLLVEDDPSNQLPMKRLLQKSGHQVSLAGNGQKALDMLAHQDFDCILMDIQMPGMDGMEATRRIRAAGDRRQESEIRDQRSEVREHKSEVSGLGSKEGEPIPESLNSQIPESQNSSIPESLNSPIPESPNSQIPIIALTAYAMDGDRERFLEAGMNDCLAKPVQKDDLERMLRKHCS</sequence>
<dbReference type="eggNOG" id="COG5002">
    <property type="taxonomic scope" value="Bacteria"/>
</dbReference>
<dbReference type="Pfam" id="PF08448">
    <property type="entry name" value="PAS_4"/>
    <property type="match status" value="1"/>
</dbReference>
<feature type="compositionally biased region" description="Basic and acidic residues" evidence="13">
    <location>
        <begin position="728"/>
        <end position="752"/>
    </location>
</feature>
<keyword evidence="19" id="KW-1185">Reference proteome</keyword>
<organism evidence="18 19">
    <name type="scientific">Desulfonatronospira thiodismutans ASO3-1</name>
    <dbReference type="NCBI Taxonomy" id="555779"/>
    <lineage>
        <taxon>Bacteria</taxon>
        <taxon>Pseudomonadati</taxon>
        <taxon>Thermodesulfobacteriota</taxon>
        <taxon>Desulfovibrionia</taxon>
        <taxon>Desulfovibrionales</taxon>
        <taxon>Desulfonatronovibrionaceae</taxon>
        <taxon>Desulfonatronospira</taxon>
    </lineage>
</organism>
<dbReference type="Pfam" id="PF13426">
    <property type="entry name" value="PAS_9"/>
    <property type="match status" value="1"/>
</dbReference>
<dbReference type="SUPFAM" id="SSF52172">
    <property type="entry name" value="CheY-like"/>
    <property type="match status" value="1"/>
</dbReference>
<dbReference type="AlphaFoldDB" id="D6SUT4"/>
<keyword evidence="6 18" id="KW-0418">Kinase</keyword>
<dbReference type="InterPro" id="IPR004358">
    <property type="entry name" value="Sig_transdc_His_kin-like_C"/>
</dbReference>
<dbReference type="RefSeq" id="WP_008871757.1">
    <property type="nucleotide sequence ID" value="NZ_ACJN02000004.1"/>
</dbReference>
<dbReference type="InterPro" id="IPR001610">
    <property type="entry name" value="PAC"/>
</dbReference>
<dbReference type="PANTHER" id="PTHR43047">
    <property type="entry name" value="TWO-COMPONENT HISTIDINE PROTEIN KINASE"/>
    <property type="match status" value="1"/>
</dbReference>
<dbReference type="InterPro" id="IPR013655">
    <property type="entry name" value="PAS_fold_3"/>
</dbReference>
<evidence type="ECO:0000256" key="12">
    <source>
        <dbReference type="SAM" id="Coils"/>
    </source>
</evidence>
<dbReference type="FunFam" id="3.30.565.10:FF:000010">
    <property type="entry name" value="Sensor histidine kinase RcsC"/>
    <property type="match status" value="1"/>
</dbReference>
<evidence type="ECO:0000256" key="7">
    <source>
        <dbReference type="ARBA" id="ARBA00022840"/>
    </source>
</evidence>
<comment type="catalytic activity">
    <reaction evidence="1">
        <text>ATP + protein L-histidine = ADP + protein N-phospho-L-histidine.</text>
        <dbReference type="EC" id="2.7.13.3"/>
    </reaction>
</comment>
<feature type="region of interest" description="Disordered" evidence="13">
    <location>
        <begin position="728"/>
        <end position="793"/>
    </location>
</feature>
<feature type="domain" description="Response regulatory" evidence="15">
    <location>
        <begin position="663"/>
        <end position="839"/>
    </location>
</feature>
<feature type="coiled-coil region" evidence="12">
    <location>
        <begin position="392"/>
        <end position="419"/>
    </location>
</feature>
<feature type="domain" description="PAS" evidence="16">
    <location>
        <begin position="273"/>
        <end position="326"/>
    </location>
</feature>
<feature type="region of interest" description="Disordered" evidence="13">
    <location>
        <begin position="1"/>
        <end position="22"/>
    </location>
</feature>
<evidence type="ECO:0000256" key="6">
    <source>
        <dbReference type="ARBA" id="ARBA00022777"/>
    </source>
</evidence>
<dbReference type="InterPro" id="IPR013656">
    <property type="entry name" value="PAS_4"/>
</dbReference>
<evidence type="ECO:0000256" key="2">
    <source>
        <dbReference type="ARBA" id="ARBA00012438"/>
    </source>
</evidence>
<keyword evidence="12" id="KW-0175">Coiled coil</keyword>
<dbReference type="InterPro" id="IPR036890">
    <property type="entry name" value="HATPase_C_sf"/>
</dbReference>
<evidence type="ECO:0000256" key="3">
    <source>
        <dbReference type="ARBA" id="ARBA00022553"/>
    </source>
</evidence>
<dbReference type="PROSITE" id="PS50113">
    <property type="entry name" value="PAC"/>
    <property type="match status" value="2"/>
</dbReference>
<dbReference type="PROSITE" id="PS50109">
    <property type="entry name" value="HIS_KIN"/>
    <property type="match status" value="1"/>
</dbReference>
<feature type="compositionally biased region" description="Polar residues" evidence="13">
    <location>
        <begin position="1"/>
        <end position="12"/>
    </location>
</feature>
<keyword evidence="7" id="KW-0067">ATP-binding</keyword>
<dbReference type="SMART" id="SM00086">
    <property type="entry name" value="PAC"/>
    <property type="match status" value="2"/>
</dbReference>
<dbReference type="SMART" id="SM00091">
    <property type="entry name" value="PAS"/>
    <property type="match status" value="3"/>
</dbReference>
<dbReference type="CDD" id="cd00082">
    <property type="entry name" value="HisKA"/>
    <property type="match status" value="1"/>
</dbReference>
<evidence type="ECO:0000256" key="10">
    <source>
        <dbReference type="ARBA" id="ARBA00068150"/>
    </source>
</evidence>
<dbReference type="SMART" id="SM00388">
    <property type="entry name" value="HisKA"/>
    <property type="match status" value="1"/>
</dbReference>
<dbReference type="Gene3D" id="3.30.450.20">
    <property type="entry name" value="PAS domain"/>
    <property type="match status" value="3"/>
</dbReference>
<feature type="domain" description="PAS" evidence="16">
    <location>
        <begin position="148"/>
        <end position="209"/>
    </location>
</feature>
<dbReference type="InterPro" id="IPR000700">
    <property type="entry name" value="PAS-assoc_C"/>
</dbReference>
<dbReference type="EC" id="2.7.13.3" evidence="2"/>
<dbReference type="GO" id="GO:0000155">
    <property type="term" value="F:phosphorelay sensor kinase activity"/>
    <property type="evidence" value="ECO:0007669"/>
    <property type="project" value="InterPro"/>
</dbReference>
<evidence type="ECO:0000256" key="8">
    <source>
        <dbReference type="ARBA" id="ARBA00023012"/>
    </source>
</evidence>
<dbReference type="EMBL" id="ACJN02000004">
    <property type="protein sequence ID" value="EFI33064.1"/>
    <property type="molecule type" value="Genomic_DNA"/>
</dbReference>
<feature type="domain" description="PAC" evidence="17">
    <location>
        <begin position="95"/>
        <end position="147"/>
    </location>
</feature>
<dbReference type="CDD" id="cd17546">
    <property type="entry name" value="REC_hyHK_CKI1_RcsC-like"/>
    <property type="match status" value="1"/>
</dbReference>
<dbReference type="PROSITE" id="PS50112">
    <property type="entry name" value="PAS"/>
    <property type="match status" value="2"/>
</dbReference>
<feature type="domain" description="PAC" evidence="17">
    <location>
        <begin position="351"/>
        <end position="401"/>
    </location>
</feature>
<dbReference type="PROSITE" id="PS50110">
    <property type="entry name" value="RESPONSE_REGULATORY"/>
    <property type="match status" value="1"/>
</dbReference>
<dbReference type="SUPFAM" id="SSF55785">
    <property type="entry name" value="PYP-like sensor domain (PAS domain)"/>
    <property type="match status" value="3"/>
</dbReference>
<dbReference type="Pfam" id="PF00072">
    <property type="entry name" value="Response_reg"/>
    <property type="match status" value="1"/>
</dbReference>
<dbReference type="InterPro" id="IPR003594">
    <property type="entry name" value="HATPase_dom"/>
</dbReference>
<keyword evidence="3 11" id="KW-0597">Phosphoprotein</keyword>
<dbReference type="SMART" id="SM00387">
    <property type="entry name" value="HATPase_c"/>
    <property type="match status" value="1"/>
</dbReference>
<dbReference type="Pfam" id="PF00512">
    <property type="entry name" value="HisKA"/>
    <property type="match status" value="1"/>
</dbReference>